<sequence length="83" mass="8777">MSDRWGSPDNQPPVRPGPQRCVILFGGADTNNARSWVILGDADANNITYQSQALPALLAQGCTVASATPSGNETWLLILDPPS</sequence>
<dbReference type="EMBL" id="FCNV02000032">
    <property type="protein sequence ID" value="SAL52788.1"/>
    <property type="molecule type" value="Genomic_DNA"/>
</dbReference>
<accession>A0A658R5J6</accession>
<dbReference type="AlphaFoldDB" id="A0A658R5J6"/>
<comment type="caution">
    <text evidence="1">The sequence shown here is derived from an EMBL/GenBank/DDBJ whole genome shotgun (WGS) entry which is preliminary data.</text>
</comment>
<reference evidence="1 2" key="1">
    <citation type="submission" date="2016-01" db="EMBL/GenBank/DDBJ databases">
        <authorList>
            <person name="Peeters C."/>
        </authorList>
    </citation>
    <scope>NUCLEOTIDE SEQUENCE [LARGE SCALE GENOMIC DNA]</scope>
    <source>
        <strain evidence="1">LMG 29315</strain>
    </source>
</reference>
<gene>
    <name evidence="1" type="ORF">AWB72_05638</name>
</gene>
<proteinExistence type="predicted"/>
<name>A0A658R5J6_9BURK</name>
<evidence type="ECO:0000313" key="2">
    <source>
        <dbReference type="Proteomes" id="UP000198263"/>
    </source>
</evidence>
<keyword evidence="2" id="KW-1185">Reference proteome</keyword>
<dbReference type="Proteomes" id="UP000198263">
    <property type="component" value="Unassembled WGS sequence"/>
</dbReference>
<evidence type="ECO:0000313" key="1">
    <source>
        <dbReference type="EMBL" id="SAL52788.1"/>
    </source>
</evidence>
<organism evidence="1 2">
    <name type="scientific">Caballeronia concitans</name>
    <dbReference type="NCBI Taxonomy" id="1777133"/>
    <lineage>
        <taxon>Bacteria</taxon>
        <taxon>Pseudomonadati</taxon>
        <taxon>Pseudomonadota</taxon>
        <taxon>Betaproteobacteria</taxon>
        <taxon>Burkholderiales</taxon>
        <taxon>Burkholderiaceae</taxon>
        <taxon>Caballeronia</taxon>
    </lineage>
</organism>
<protein>
    <submittedName>
        <fullName evidence="1">Uncharacterized protein</fullName>
    </submittedName>
</protein>